<sequence>MQFFYTVRSGDTLYQIAKRWELPVRSLIAANNLQSPYTIFVGQQLSIPPGVNKYRVQAGDSVFRISQLFGVPVSVIVDANKLQIPYVIQVGQLLEVPPGVPYYIVQPGDTLFQIARRYNVITDGNANHELIRQVNRLPSADLFPGMKLMIPYAPPGDHGLIAYTSDQSGHYDIWLYNPRNGVTVQLTNELGESFSDPEWSPDSTRIAFIGENRILYVIHVPTGSITRIDQLEEEPEFRLDWSPGSTWLAYVKRDHIVLYNVLTHESQSINQPDASDVNWFPNSLELLFQAPDASGISQLFRIRTDGTGKQQITSNTEGPLHNVHLSSDGTFALYTTPGVSISIIHTVELATGNIFEVKGGPLAKNYYPEWSPDSLRIAYSATAYEERGYFSQIRTVRRRGENDRVWAISDCFATPVTWSPDGRKIAYLSGCEEQEFADEMWVIDLNHPVPIRLIEGVTIMALQWSPSPIIELPRKRYTNLVYKVNFQYPAYWQRVNNERYEGVDGFFQISAISADENIQEVCQAEAFHQLMPYGSMPRIVNTQIQNQEACFIFPSADQPAEMRKQAALIARYPKPVEILETVYNYFILWADQPHINEIALTLNFME</sequence>
<gene>
    <name evidence="2" type="ORF">IC621_20040</name>
</gene>
<proteinExistence type="predicted"/>
<dbReference type="SUPFAM" id="SSF82171">
    <property type="entry name" value="DPP6 N-terminal domain-like"/>
    <property type="match status" value="1"/>
</dbReference>
<evidence type="ECO:0000259" key="1">
    <source>
        <dbReference type="PROSITE" id="PS51782"/>
    </source>
</evidence>
<keyword evidence="3" id="KW-1185">Reference proteome</keyword>
<dbReference type="Pfam" id="PF07676">
    <property type="entry name" value="PD40"/>
    <property type="match status" value="1"/>
</dbReference>
<protein>
    <submittedName>
        <fullName evidence="2">LysM peptidoglycan-binding domain-containing protein</fullName>
    </submittedName>
</protein>
<dbReference type="InterPro" id="IPR011659">
    <property type="entry name" value="WD40"/>
</dbReference>
<accession>A0A926NKX2</accession>
<dbReference type="Gene3D" id="2.120.10.30">
    <property type="entry name" value="TolB, C-terminal domain"/>
    <property type="match status" value="2"/>
</dbReference>
<dbReference type="SUPFAM" id="SSF54106">
    <property type="entry name" value="LysM domain"/>
    <property type="match status" value="3"/>
</dbReference>
<dbReference type="PROSITE" id="PS51782">
    <property type="entry name" value="LYSM"/>
    <property type="match status" value="3"/>
</dbReference>
<dbReference type="PANTHER" id="PTHR33734:SF22">
    <property type="entry name" value="MEMBRANE-BOUND LYTIC MUREIN TRANSGLYCOSYLASE D"/>
    <property type="match status" value="1"/>
</dbReference>
<comment type="caution">
    <text evidence="2">The sequence shown here is derived from an EMBL/GenBank/DDBJ whole genome shotgun (WGS) entry which is preliminary data.</text>
</comment>
<evidence type="ECO:0000313" key="2">
    <source>
        <dbReference type="EMBL" id="MBD1382498.1"/>
    </source>
</evidence>
<dbReference type="EMBL" id="JACXAI010000032">
    <property type="protein sequence ID" value="MBD1382498.1"/>
    <property type="molecule type" value="Genomic_DNA"/>
</dbReference>
<organism evidence="2 3">
    <name type="scientific">Metabacillus arenae</name>
    <dbReference type="NCBI Taxonomy" id="2771434"/>
    <lineage>
        <taxon>Bacteria</taxon>
        <taxon>Bacillati</taxon>
        <taxon>Bacillota</taxon>
        <taxon>Bacilli</taxon>
        <taxon>Bacillales</taxon>
        <taxon>Bacillaceae</taxon>
        <taxon>Metabacillus</taxon>
    </lineage>
</organism>
<evidence type="ECO:0000313" key="3">
    <source>
        <dbReference type="Proteomes" id="UP000626844"/>
    </source>
</evidence>
<dbReference type="Pfam" id="PF01476">
    <property type="entry name" value="LysM"/>
    <property type="match status" value="3"/>
</dbReference>
<dbReference type="CDD" id="cd00118">
    <property type="entry name" value="LysM"/>
    <property type="match status" value="3"/>
</dbReference>
<dbReference type="InterPro" id="IPR036779">
    <property type="entry name" value="LysM_dom_sf"/>
</dbReference>
<reference evidence="2" key="1">
    <citation type="submission" date="2020-09" db="EMBL/GenBank/DDBJ databases">
        <title>A novel bacterium of genus Bacillus, isolated from South China Sea.</title>
        <authorList>
            <person name="Huang H."/>
            <person name="Mo K."/>
            <person name="Hu Y."/>
        </authorList>
    </citation>
    <scope>NUCLEOTIDE SEQUENCE</scope>
    <source>
        <strain evidence="2">IB182487</strain>
    </source>
</reference>
<dbReference type="Gene3D" id="3.10.350.10">
    <property type="entry name" value="LysM domain"/>
    <property type="match status" value="3"/>
</dbReference>
<dbReference type="PANTHER" id="PTHR33734">
    <property type="entry name" value="LYSM DOMAIN-CONTAINING GPI-ANCHORED PROTEIN 2"/>
    <property type="match status" value="1"/>
</dbReference>
<feature type="domain" description="LysM" evidence="1">
    <location>
        <begin position="52"/>
        <end position="96"/>
    </location>
</feature>
<dbReference type="GO" id="GO:0008932">
    <property type="term" value="F:lytic endotransglycosylase activity"/>
    <property type="evidence" value="ECO:0007669"/>
    <property type="project" value="TreeGrafter"/>
</dbReference>
<dbReference type="SMART" id="SM00257">
    <property type="entry name" value="LysM"/>
    <property type="match status" value="3"/>
</dbReference>
<dbReference type="Proteomes" id="UP000626844">
    <property type="component" value="Unassembled WGS sequence"/>
</dbReference>
<dbReference type="InterPro" id="IPR018392">
    <property type="entry name" value="LysM"/>
</dbReference>
<dbReference type="RefSeq" id="WP_191160756.1">
    <property type="nucleotide sequence ID" value="NZ_JACXAI010000032.1"/>
</dbReference>
<name>A0A926NKX2_9BACI</name>
<dbReference type="AlphaFoldDB" id="A0A926NKX2"/>
<feature type="domain" description="LysM" evidence="1">
    <location>
        <begin position="101"/>
        <end position="150"/>
    </location>
</feature>
<feature type="domain" description="LysM" evidence="1">
    <location>
        <begin position="3"/>
        <end position="47"/>
    </location>
</feature>
<dbReference type="InterPro" id="IPR011042">
    <property type="entry name" value="6-blade_b-propeller_TolB-like"/>
</dbReference>